<dbReference type="EMBL" id="CP003653">
    <property type="protein sequence ID" value="AFZ34546.1"/>
    <property type="molecule type" value="Genomic_DNA"/>
</dbReference>
<dbReference type="AlphaFoldDB" id="K9XR52"/>
<dbReference type="HOGENOM" id="CLU_530915_0_0_3"/>
<dbReference type="Gene3D" id="3.40.50.1000">
    <property type="entry name" value="HAD superfamily/HAD-like"/>
    <property type="match status" value="1"/>
</dbReference>
<gene>
    <name evidence="2" type="ordered locus">Sta7437_0964</name>
</gene>
<dbReference type="InterPro" id="IPR036412">
    <property type="entry name" value="HAD-like_sf"/>
</dbReference>
<feature type="transmembrane region" description="Helical" evidence="1">
    <location>
        <begin position="78"/>
        <end position="95"/>
    </location>
</feature>
<organism evidence="2 3">
    <name type="scientific">Stanieria cyanosphaera (strain ATCC 29371 / PCC 7437)</name>
    <dbReference type="NCBI Taxonomy" id="111780"/>
    <lineage>
        <taxon>Bacteria</taxon>
        <taxon>Bacillati</taxon>
        <taxon>Cyanobacteriota</taxon>
        <taxon>Cyanophyceae</taxon>
        <taxon>Pleurocapsales</taxon>
        <taxon>Dermocarpellaceae</taxon>
        <taxon>Stanieria</taxon>
    </lineage>
</organism>
<name>K9XR52_STAC7</name>
<dbReference type="RefSeq" id="WP_015192219.1">
    <property type="nucleotide sequence ID" value="NC_019748.1"/>
</dbReference>
<proteinExistence type="predicted"/>
<feature type="transmembrane region" description="Helical" evidence="1">
    <location>
        <begin position="392"/>
        <end position="420"/>
    </location>
</feature>
<sequence>MSEQIKKTEAITSVATASQNTPIIIDFDETLFLRNSTAEYLDNLKPRILGFLLLKFLYLLKPWNWLPEKFKKSKVEDWFLVITSTIFLPWTWFFWQKKARKLAKRYQNLELLAAINNIGSPIIVATVGFNFIVNPILNQIPIKYDRLVGCRFWQGFKDRTEGKLLMLKKVLSQEQLASAIAITDSEDDLPLLREVAKPCLVIWPLAEYIPPLQNVYLPFLYVEKVKRFGEQYLAKVIIWEDLPLLWLAFSWQASNTLLHGTSISLFLISFWCVYEIGYYENDFVAEKYEAKPKLSNQYHQYKKMMQTWHPWLWALMFAVLGDVFLTKAEGITTPVNYELIFPQLQSLNPIWIHLIFWIFLLLTTRFCFWIFNYLNKHTRTWFYLLLQSCRYYGFLAIAPTNLIGSSLICSQILSQTILYIVYRYAGGNANNWPSQVPRRMLRMVMFSLILSAIAIGARDFSLWLNFQTWAIMAWCVIQSRRQILNFISQIKPVVKDGSNQVT</sequence>
<protein>
    <recommendedName>
        <fullName evidence="4">Haloacid dehalogenase-like hydrolase</fullName>
    </recommendedName>
</protein>
<keyword evidence="3" id="KW-1185">Reference proteome</keyword>
<keyword evidence="1" id="KW-0472">Membrane</keyword>
<dbReference type="STRING" id="111780.Sta7437_0964"/>
<evidence type="ECO:0000256" key="1">
    <source>
        <dbReference type="SAM" id="Phobius"/>
    </source>
</evidence>
<dbReference type="eggNOG" id="COG0560">
    <property type="taxonomic scope" value="Bacteria"/>
</dbReference>
<reference evidence="3" key="1">
    <citation type="journal article" date="2013" name="Proc. Natl. Acad. Sci. U.S.A.">
        <title>Improving the coverage of the cyanobacterial phylum using diversity-driven genome sequencing.</title>
        <authorList>
            <person name="Shih P.M."/>
            <person name="Wu D."/>
            <person name="Latifi A."/>
            <person name="Axen S.D."/>
            <person name="Fewer D.P."/>
            <person name="Talla E."/>
            <person name="Calteau A."/>
            <person name="Cai F."/>
            <person name="Tandeau de Marsac N."/>
            <person name="Rippka R."/>
            <person name="Herdman M."/>
            <person name="Sivonen K."/>
            <person name="Coursin T."/>
            <person name="Laurent T."/>
            <person name="Goodwin L."/>
            <person name="Nolan M."/>
            <person name="Davenport K.W."/>
            <person name="Han C.S."/>
            <person name="Rubin E.M."/>
            <person name="Eisen J.A."/>
            <person name="Woyke T."/>
            <person name="Gugger M."/>
            <person name="Kerfeld C.A."/>
        </authorList>
    </citation>
    <scope>NUCLEOTIDE SEQUENCE [LARGE SCALE GENOMIC DNA]</scope>
    <source>
        <strain evidence="3">ATCC 29371 / PCC 7437</strain>
    </source>
</reference>
<dbReference type="Proteomes" id="UP000010473">
    <property type="component" value="Chromosome"/>
</dbReference>
<evidence type="ECO:0000313" key="3">
    <source>
        <dbReference type="Proteomes" id="UP000010473"/>
    </source>
</evidence>
<dbReference type="Pfam" id="PF12710">
    <property type="entry name" value="HAD"/>
    <property type="match status" value="1"/>
</dbReference>
<keyword evidence="1" id="KW-1133">Transmembrane helix</keyword>
<accession>K9XR52</accession>
<dbReference type="SUPFAM" id="SSF56784">
    <property type="entry name" value="HAD-like"/>
    <property type="match status" value="1"/>
</dbReference>
<dbReference type="OrthoDB" id="465874at2"/>
<evidence type="ECO:0008006" key="4">
    <source>
        <dbReference type="Google" id="ProtNLM"/>
    </source>
</evidence>
<feature type="transmembrane region" description="Helical" evidence="1">
    <location>
        <begin position="440"/>
        <end position="457"/>
    </location>
</feature>
<dbReference type="KEGG" id="scs:Sta7437_0964"/>
<dbReference type="InterPro" id="IPR023214">
    <property type="entry name" value="HAD_sf"/>
</dbReference>
<feature type="transmembrane region" description="Helical" evidence="1">
    <location>
        <begin position="350"/>
        <end position="371"/>
    </location>
</feature>
<evidence type="ECO:0000313" key="2">
    <source>
        <dbReference type="EMBL" id="AFZ34546.1"/>
    </source>
</evidence>
<feature type="transmembrane region" description="Helical" evidence="1">
    <location>
        <begin position="311"/>
        <end position="330"/>
    </location>
</feature>
<keyword evidence="1" id="KW-0812">Transmembrane</keyword>